<dbReference type="Pfam" id="PF00892">
    <property type="entry name" value="EamA"/>
    <property type="match status" value="1"/>
</dbReference>
<feature type="transmembrane region" description="Helical" evidence="1">
    <location>
        <begin position="224"/>
        <end position="241"/>
    </location>
</feature>
<dbReference type="EMBL" id="BEZZ01002147">
    <property type="protein sequence ID" value="GCC21279.1"/>
    <property type="molecule type" value="Genomic_DNA"/>
</dbReference>
<evidence type="ECO:0000256" key="1">
    <source>
        <dbReference type="SAM" id="Phobius"/>
    </source>
</evidence>
<organism evidence="3 4">
    <name type="scientific">Chiloscyllium punctatum</name>
    <name type="common">Brownbanded bambooshark</name>
    <name type="synonym">Hemiscyllium punctatum</name>
    <dbReference type="NCBI Taxonomy" id="137246"/>
    <lineage>
        <taxon>Eukaryota</taxon>
        <taxon>Metazoa</taxon>
        <taxon>Chordata</taxon>
        <taxon>Craniata</taxon>
        <taxon>Vertebrata</taxon>
        <taxon>Chondrichthyes</taxon>
        <taxon>Elasmobranchii</taxon>
        <taxon>Galeomorphii</taxon>
        <taxon>Galeoidea</taxon>
        <taxon>Orectolobiformes</taxon>
        <taxon>Hemiscylliidae</taxon>
        <taxon>Chiloscyllium</taxon>
    </lineage>
</organism>
<gene>
    <name evidence="3" type="ORF">chiPu_0019746</name>
</gene>
<keyword evidence="1" id="KW-0472">Membrane</keyword>
<feature type="transmembrane region" description="Helical" evidence="1">
    <location>
        <begin position="98"/>
        <end position="118"/>
    </location>
</feature>
<feature type="domain" description="EamA" evidence="2">
    <location>
        <begin position="19"/>
        <end position="88"/>
    </location>
</feature>
<dbReference type="InterPro" id="IPR000620">
    <property type="entry name" value="EamA_dom"/>
</dbReference>
<keyword evidence="4" id="KW-1185">Reference proteome</keyword>
<dbReference type="PANTHER" id="PTHR19346">
    <property type="entry name" value="SUGAR PHOSPHATE TRANSPORTER DOMAIN-CONTAINING PROTEIN"/>
    <property type="match status" value="1"/>
</dbReference>
<accession>A0A401RT02</accession>
<evidence type="ECO:0000259" key="2">
    <source>
        <dbReference type="Pfam" id="PF00892"/>
    </source>
</evidence>
<protein>
    <recommendedName>
        <fullName evidence="2">EamA domain-containing protein</fullName>
    </recommendedName>
</protein>
<feature type="transmembrane region" description="Helical" evidence="1">
    <location>
        <begin position="46"/>
        <end position="65"/>
    </location>
</feature>
<comment type="caution">
    <text evidence="3">The sequence shown here is derived from an EMBL/GenBank/DDBJ whole genome shotgun (WGS) entry which is preliminary data.</text>
</comment>
<feature type="transmembrane region" description="Helical" evidence="1">
    <location>
        <begin position="174"/>
        <end position="203"/>
    </location>
</feature>
<keyword evidence="1" id="KW-0812">Transmembrane</keyword>
<dbReference type="InterPro" id="IPR037185">
    <property type="entry name" value="EmrE-like"/>
</dbReference>
<dbReference type="InterPro" id="IPR026505">
    <property type="entry name" value="Solute_c_fam_35_mem_F3/F4"/>
</dbReference>
<reference evidence="3 4" key="1">
    <citation type="journal article" date="2018" name="Nat. Ecol. Evol.">
        <title>Shark genomes provide insights into elasmobranch evolution and the origin of vertebrates.</title>
        <authorList>
            <person name="Hara Y"/>
            <person name="Yamaguchi K"/>
            <person name="Onimaru K"/>
            <person name="Kadota M"/>
            <person name="Koyanagi M"/>
            <person name="Keeley SD"/>
            <person name="Tatsumi K"/>
            <person name="Tanaka K"/>
            <person name="Motone F"/>
            <person name="Kageyama Y"/>
            <person name="Nozu R"/>
            <person name="Adachi N"/>
            <person name="Nishimura O"/>
            <person name="Nakagawa R"/>
            <person name="Tanegashima C"/>
            <person name="Kiyatake I"/>
            <person name="Matsumoto R"/>
            <person name="Murakumo K"/>
            <person name="Nishida K"/>
            <person name="Terakita A"/>
            <person name="Kuratani S"/>
            <person name="Sato K"/>
            <person name="Hyodo S Kuraku.S."/>
        </authorList>
    </citation>
    <scope>NUCLEOTIDE SEQUENCE [LARGE SCALE GENOMIC DNA]</scope>
</reference>
<dbReference type="OMA" id="THYLYLL"/>
<dbReference type="AlphaFoldDB" id="A0A401RT02"/>
<dbReference type="PANTHER" id="PTHR19346:SF4">
    <property type="entry name" value="SUGAR PHOSPHATE TRANSPORTER DOMAIN-CONTAINING PROTEIN"/>
    <property type="match status" value="1"/>
</dbReference>
<evidence type="ECO:0000313" key="3">
    <source>
        <dbReference type="EMBL" id="GCC21279.1"/>
    </source>
</evidence>
<feature type="non-terminal residue" evidence="3">
    <location>
        <position position="1"/>
    </location>
</feature>
<feature type="transmembrane region" description="Helical" evidence="1">
    <location>
        <begin position="72"/>
        <end position="92"/>
    </location>
</feature>
<feature type="transmembrane region" description="Helical" evidence="1">
    <location>
        <begin position="130"/>
        <end position="154"/>
    </location>
</feature>
<dbReference type="SUPFAM" id="SSF103481">
    <property type="entry name" value="Multidrug resistance efflux transporter EmrE"/>
    <property type="match status" value="1"/>
</dbReference>
<dbReference type="OrthoDB" id="10062838at2759"/>
<dbReference type="GO" id="GO:0016020">
    <property type="term" value="C:membrane"/>
    <property type="evidence" value="ECO:0007669"/>
    <property type="project" value="InterPro"/>
</dbReference>
<sequence>QCSHVLSQDPFSLRRLLKQTAPFSILWTLTNYLYFMGLKKISTTDASALFCCNKAFVFLLSWIVLKDRFMGVRIVAAILSISGIVLIASVDGFRRDSIVGVALVVASASTSALYKVLFKLLLGRVSCREVALFLTALGAFNLLFLSWVAVILYVTRVEHWPPARDVPWEQLCGLAALLLVFNAVINCGATVTFPVLVSLGAFLSIPVNAVTDVYCGTMPGLGDVRLVALLVLCLAFLLLLLPEEWDSIALDLLTKIRGKTAKGELGPRSAESSSPVGVRIRATGVGSLVTSLRSS</sequence>
<proteinExistence type="predicted"/>
<keyword evidence="1" id="KW-1133">Transmembrane helix</keyword>
<evidence type="ECO:0000313" key="4">
    <source>
        <dbReference type="Proteomes" id="UP000287033"/>
    </source>
</evidence>
<dbReference type="Proteomes" id="UP000287033">
    <property type="component" value="Unassembled WGS sequence"/>
</dbReference>
<name>A0A401RT02_CHIPU</name>
<feature type="transmembrane region" description="Helical" evidence="1">
    <location>
        <begin position="16"/>
        <end position="34"/>
    </location>
</feature>